<keyword evidence="1" id="KW-1133">Transmembrane helix</keyword>
<accession>A0A8J7I2A5</accession>
<organism evidence="2 3">
    <name type="scientific">Dendronalium phyllosphericum CENA369</name>
    <dbReference type="NCBI Taxonomy" id="1725256"/>
    <lineage>
        <taxon>Bacteria</taxon>
        <taxon>Bacillati</taxon>
        <taxon>Cyanobacteriota</taxon>
        <taxon>Cyanophyceae</taxon>
        <taxon>Nostocales</taxon>
        <taxon>Nostocaceae</taxon>
        <taxon>Dendronalium</taxon>
        <taxon>Dendronalium phyllosphericum</taxon>
    </lineage>
</organism>
<reference evidence="2 3" key="1">
    <citation type="journal article" date="2021" name="Int. J. Syst. Evol. Microbiol.">
        <title>Amazonocrinis nigriterrae gen. nov., sp. nov., Atlanticothrix silvestris gen. nov., sp. nov. and Dendronalium phyllosphericum gen. nov., sp. nov., nostocacean cyanobacteria from Brazilian environments.</title>
        <authorList>
            <person name="Alvarenga D.O."/>
            <person name="Andreote A.P.D."/>
            <person name="Branco L.H.Z."/>
            <person name="Delbaje E."/>
            <person name="Cruz R.B."/>
            <person name="Varani A.M."/>
            <person name="Fiore M.F."/>
        </authorList>
    </citation>
    <scope>NUCLEOTIDE SEQUENCE [LARGE SCALE GENOMIC DNA]</scope>
    <source>
        <strain evidence="2 3">CENA369</strain>
    </source>
</reference>
<evidence type="ECO:0000256" key="1">
    <source>
        <dbReference type="SAM" id="Phobius"/>
    </source>
</evidence>
<dbReference type="Proteomes" id="UP000662314">
    <property type="component" value="Unassembled WGS sequence"/>
</dbReference>
<protein>
    <submittedName>
        <fullName evidence="2">Uncharacterized protein</fullName>
    </submittedName>
</protein>
<name>A0A8J7I2A5_9NOST</name>
<dbReference type="EMBL" id="JAECZA010000011">
    <property type="protein sequence ID" value="MBH8572288.1"/>
    <property type="molecule type" value="Genomic_DNA"/>
</dbReference>
<proteinExistence type="predicted"/>
<keyword evidence="1" id="KW-0812">Transmembrane</keyword>
<dbReference type="AlphaFoldDB" id="A0A8J7I2A5"/>
<gene>
    <name evidence="2" type="ORF">I8752_04420</name>
</gene>
<evidence type="ECO:0000313" key="2">
    <source>
        <dbReference type="EMBL" id="MBH8572288.1"/>
    </source>
</evidence>
<dbReference type="RefSeq" id="WP_214431114.1">
    <property type="nucleotide sequence ID" value="NZ_CAWPUQ010000013.1"/>
</dbReference>
<evidence type="ECO:0000313" key="3">
    <source>
        <dbReference type="Proteomes" id="UP000662314"/>
    </source>
</evidence>
<feature type="transmembrane region" description="Helical" evidence="1">
    <location>
        <begin position="67"/>
        <end position="85"/>
    </location>
</feature>
<keyword evidence="1" id="KW-0472">Membrane</keyword>
<keyword evidence="3" id="KW-1185">Reference proteome</keyword>
<comment type="caution">
    <text evidence="2">The sequence shown here is derived from an EMBL/GenBank/DDBJ whole genome shotgun (WGS) entry which is preliminary data.</text>
</comment>
<sequence>MAFLHKFTHKLLGNNSQNVSEINSSVVQPAKPKTLAELEQEIASVQVSNASHQNRRSKAKGGIGSKLIWMAILIGIPASVVWLGVVA</sequence>